<name>A0A6L6UBK8_9FLAO</name>
<protein>
    <submittedName>
        <fullName evidence="1">Flavin mononucleotide-binding protein</fullName>
    </submittedName>
</protein>
<evidence type="ECO:0000313" key="2">
    <source>
        <dbReference type="Proteomes" id="UP000478208"/>
    </source>
</evidence>
<dbReference type="Proteomes" id="UP000478208">
    <property type="component" value="Unassembled WGS sequence"/>
</dbReference>
<dbReference type="AlphaFoldDB" id="A0A6L6UBK8"/>
<dbReference type="RefSeq" id="WP_157364740.1">
    <property type="nucleotide sequence ID" value="NZ_WOWS01000007.1"/>
</dbReference>
<dbReference type="InterPro" id="IPR012349">
    <property type="entry name" value="Split_barrel_FMN-bd"/>
</dbReference>
<dbReference type="InterPro" id="IPR024747">
    <property type="entry name" value="Pyridox_Oxase-rel"/>
</dbReference>
<reference evidence="1 2" key="1">
    <citation type="submission" date="2019-12" db="EMBL/GenBank/DDBJ databases">
        <authorList>
            <person name="Li J."/>
        </authorList>
    </citation>
    <scope>NUCLEOTIDE SEQUENCE [LARGE SCALE GENOMIC DNA]</scope>
    <source>
        <strain evidence="1 2">HL2-2</strain>
    </source>
</reference>
<keyword evidence="2" id="KW-1185">Reference proteome</keyword>
<proteinExistence type="predicted"/>
<dbReference type="EMBL" id="WOWS01000007">
    <property type="protein sequence ID" value="MUU79680.1"/>
    <property type="molecule type" value="Genomic_DNA"/>
</dbReference>
<dbReference type="Pfam" id="PF12900">
    <property type="entry name" value="Pyridox_ox_2"/>
    <property type="match status" value="1"/>
</dbReference>
<dbReference type="Gene3D" id="2.30.110.10">
    <property type="entry name" value="Electron Transport, Fmn-binding Protein, Chain A"/>
    <property type="match status" value="1"/>
</dbReference>
<organism evidence="1 2">
    <name type="scientific">Winogradskyella endarachnes</name>
    <dbReference type="NCBI Taxonomy" id="2681965"/>
    <lineage>
        <taxon>Bacteria</taxon>
        <taxon>Pseudomonadati</taxon>
        <taxon>Bacteroidota</taxon>
        <taxon>Flavobacteriia</taxon>
        <taxon>Flavobacteriales</taxon>
        <taxon>Flavobacteriaceae</taxon>
        <taxon>Winogradskyella</taxon>
    </lineage>
</organism>
<accession>A0A6L6UBK8</accession>
<evidence type="ECO:0000313" key="1">
    <source>
        <dbReference type="EMBL" id="MUU79680.1"/>
    </source>
</evidence>
<sequence>MFRALNERESTALLMLNYVGNLSYIYRDKPFVVPITYFYDIDSNVIIGYSAEGQKINAMRKNTNVSLSVTDIDSVNDWKSVLVHGNYQEVIGSAAKAKLHQFSLGVKDLIINKEFRKLDFISEFSSKIETDKLPIVFQIKVLEITGRMRIHLAE</sequence>
<comment type="caution">
    <text evidence="1">The sequence shown here is derived from an EMBL/GenBank/DDBJ whole genome shotgun (WGS) entry which is preliminary data.</text>
</comment>
<gene>
    <name evidence="1" type="ORF">GN138_14610</name>
</gene>
<dbReference type="SUPFAM" id="SSF50475">
    <property type="entry name" value="FMN-binding split barrel"/>
    <property type="match status" value="1"/>
</dbReference>